<dbReference type="GO" id="GO:0046872">
    <property type="term" value="F:metal ion binding"/>
    <property type="evidence" value="ECO:0007669"/>
    <property type="project" value="UniProtKB-KW"/>
</dbReference>
<evidence type="ECO:0000256" key="5">
    <source>
        <dbReference type="ARBA" id="ARBA00022990"/>
    </source>
</evidence>
<evidence type="ECO:0000256" key="3">
    <source>
        <dbReference type="ARBA" id="ARBA00022801"/>
    </source>
</evidence>
<keyword evidence="4" id="KW-0460">Magnesium</keyword>
<evidence type="ECO:0000256" key="1">
    <source>
        <dbReference type="ARBA" id="ARBA00009589"/>
    </source>
</evidence>
<dbReference type="OrthoDB" id="6503940at2759"/>
<comment type="similarity">
    <text evidence="1">Belongs to the 5'(3')-deoxyribonucleotidase family.</text>
</comment>
<dbReference type="PANTHER" id="PTHR12103">
    <property type="entry name" value="5'-NUCLEOTIDASE DOMAIN-CONTAINING"/>
    <property type="match status" value="1"/>
</dbReference>
<dbReference type="InterPro" id="IPR023214">
    <property type="entry name" value="HAD_sf"/>
</dbReference>
<keyword evidence="2" id="KW-0479">Metal-binding</keyword>
<sequence length="481" mass="54902">MFTKTRRSEQNMGQILTGVTPDPTNTAKMADAGHTFSFADVDAVGLDLDHTLCRYKVAETFEMIYDSMSRYLVEEHKYGEEMLRPFSEDRDFCVKGLLLDALRGNFLKFAEDGTILRASHGTQIMTEEEITAIYGDEKQWKHFAELKGKFENSDKYHLYENYFDMPGIVLCARMVDNLEKNAESKGKQKTKMCKMWRDAIDAFNNAYKPEAFAAHTGGYFPAIKDKPYMYMHKCSEDIRRWLKELRAAGKAVFLATSSCSDYCDHIARKVLGDEWKDYFDVIVTNSKKPGFFSEPPNKRPFYSVVDFQEGTKVKELERGKGYAQGNWQTLMILLRQLTGKEEPKVVYIGDSLRSDIFPPKKFANWSTILICEEMEAEGMEEDRTQNGPATKRARYSENDYDPASKAILVSDMWGPFLTDRSTSGSEVVTVCGHILRSSADICVPHLDYLAGLPLDHKFTTFKDSSSDWAGFHPGKPRSLRK</sequence>
<dbReference type="PANTHER" id="PTHR12103:SF38">
    <property type="entry name" value="5'-NUCLEOTIDASE DOMAIN-CONTAINING PROTEIN 1"/>
    <property type="match status" value="1"/>
</dbReference>
<keyword evidence="5" id="KW-0007">Acetylation</keyword>
<keyword evidence="3" id="KW-0378">Hydrolase</keyword>
<evidence type="ECO:0000256" key="6">
    <source>
        <dbReference type="ARBA" id="ARBA00069357"/>
    </source>
</evidence>
<evidence type="ECO:0000256" key="2">
    <source>
        <dbReference type="ARBA" id="ARBA00022723"/>
    </source>
</evidence>
<dbReference type="Pfam" id="PF05761">
    <property type="entry name" value="5_nucleotid"/>
    <property type="match status" value="1"/>
</dbReference>
<name>A0A6P4YFM3_BRABE</name>
<reference evidence="8" key="1">
    <citation type="submission" date="2025-08" db="UniProtKB">
        <authorList>
            <consortium name="RefSeq"/>
        </authorList>
    </citation>
    <scope>IDENTIFICATION</scope>
    <source>
        <tissue evidence="8">Gonad</tissue>
    </source>
</reference>
<evidence type="ECO:0000256" key="4">
    <source>
        <dbReference type="ARBA" id="ARBA00022842"/>
    </source>
</evidence>
<dbReference type="Gene3D" id="3.40.50.1000">
    <property type="entry name" value="HAD superfamily/HAD-like"/>
    <property type="match status" value="1"/>
</dbReference>
<proteinExistence type="inferred from homology"/>
<evidence type="ECO:0000313" key="7">
    <source>
        <dbReference type="Proteomes" id="UP000515135"/>
    </source>
</evidence>
<gene>
    <name evidence="8" type="primary">LOC109469223</name>
</gene>
<dbReference type="InterPro" id="IPR008380">
    <property type="entry name" value="HAD-SF_hydro_IG_5-nucl"/>
</dbReference>
<protein>
    <recommendedName>
        <fullName evidence="6">5'-nucleotidase domain-containing protein 1</fullName>
    </recommendedName>
</protein>
<keyword evidence="7" id="KW-1185">Reference proteome</keyword>
<dbReference type="RefSeq" id="XP_019623243.1">
    <property type="nucleotide sequence ID" value="XM_019767684.1"/>
</dbReference>
<dbReference type="AlphaFoldDB" id="A0A6P4YFM3"/>
<dbReference type="GO" id="GO:0008253">
    <property type="term" value="F:5'-nucleotidase activity"/>
    <property type="evidence" value="ECO:0007669"/>
    <property type="project" value="TreeGrafter"/>
</dbReference>
<dbReference type="Proteomes" id="UP000515135">
    <property type="component" value="Unplaced"/>
</dbReference>
<dbReference type="FunFam" id="3.40.50.1000:FF:000086">
    <property type="entry name" value="LD24878p"/>
    <property type="match status" value="1"/>
</dbReference>
<dbReference type="KEGG" id="bbel:109469223"/>
<dbReference type="GeneID" id="109469223"/>
<organism evidence="7 8">
    <name type="scientific">Branchiostoma belcheri</name>
    <name type="common">Amphioxus</name>
    <dbReference type="NCBI Taxonomy" id="7741"/>
    <lineage>
        <taxon>Eukaryota</taxon>
        <taxon>Metazoa</taxon>
        <taxon>Chordata</taxon>
        <taxon>Cephalochordata</taxon>
        <taxon>Leptocardii</taxon>
        <taxon>Amphioxiformes</taxon>
        <taxon>Branchiostomatidae</taxon>
        <taxon>Branchiostoma</taxon>
    </lineage>
</organism>
<accession>A0A6P4YFM3</accession>
<dbReference type="SUPFAM" id="SSF56784">
    <property type="entry name" value="HAD-like"/>
    <property type="match status" value="1"/>
</dbReference>
<evidence type="ECO:0000313" key="8">
    <source>
        <dbReference type="RefSeq" id="XP_019623243.1"/>
    </source>
</evidence>
<dbReference type="InterPro" id="IPR036412">
    <property type="entry name" value="HAD-like_sf"/>
</dbReference>